<gene>
    <name evidence="2" type="ORF">P171DRAFT_435866</name>
</gene>
<name>A0A9P4U7N7_9PLEO</name>
<reference evidence="2" key="1">
    <citation type="journal article" date="2020" name="Stud. Mycol.">
        <title>101 Dothideomycetes genomes: a test case for predicting lifestyles and emergence of pathogens.</title>
        <authorList>
            <person name="Haridas S."/>
            <person name="Albert R."/>
            <person name="Binder M."/>
            <person name="Bloem J."/>
            <person name="Labutti K."/>
            <person name="Salamov A."/>
            <person name="Andreopoulos B."/>
            <person name="Baker S."/>
            <person name="Barry K."/>
            <person name="Bills G."/>
            <person name="Bluhm B."/>
            <person name="Cannon C."/>
            <person name="Castanera R."/>
            <person name="Culley D."/>
            <person name="Daum C."/>
            <person name="Ezra D."/>
            <person name="Gonzalez J."/>
            <person name="Henrissat B."/>
            <person name="Kuo A."/>
            <person name="Liang C."/>
            <person name="Lipzen A."/>
            <person name="Lutzoni F."/>
            <person name="Magnuson J."/>
            <person name="Mondo S."/>
            <person name="Nolan M."/>
            <person name="Ohm R."/>
            <person name="Pangilinan J."/>
            <person name="Park H.-J."/>
            <person name="Ramirez L."/>
            <person name="Alfaro M."/>
            <person name="Sun H."/>
            <person name="Tritt A."/>
            <person name="Yoshinaga Y."/>
            <person name="Zwiers L.-H."/>
            <person name="Turgeon B."/>
            <person name="Goodwin S."/>
            <person name="Spatafora J."/>
            <person name="Crous P."/>
            <person name="Grigoriev I."/>
        </authorList>
    </citation>
    <scope>NUCLEOTIDE SEQUENCE</scope>
    <source>
        <strain evidence="2">CBS 690.94</strain>
    </source>
</reference>
<dbReference type="AlphaFoldDB" id="A0A9P4U7N7"/>
<accession>A0A9P4U7N7</accession>
<feature type="region of interest" description="Disordered" evidence="1">
    <location>
        <begin position="74"/>
        <end position="109"/>
    </location>
</feature>
<evidence type="ECO:0000256" key="1">
    <source>
        <dbReference type="SAM" id="MobiDB-lite"/>
    </source>
</evidence>
<sequence>MASLVGQRAATRHGLLLFSAPGAVCLVPLPLRIPKGGDPATDLDRKTTSFTLGVLETQAQSHLSHLSPCPQSIAMRHSSSAHAHRRPDAVLGDSRFVAPQHSQPDHRAC</sequence>
<organism evidence="2 3">
    <name type="scientific">Karstenula rhodostoma CBS 690.94</name>
    <dbReference type="NCBI Taxonomy" id="1392251"/>
    <lineage>
        <taxon>Eukaryota</taxon>
        <taxon>Fungi</taxon>
        <taxon>Dikarya</taxon>
        <taxon>Ascomycota</taxon>
        <taxon>Pezizomycotina</taxon>
        <taxon>Dothideomycetes</taxon>
        <taxon>Pleosporomycetidae</taxon>
        <taxon>Pleosporales</taxon>
        <taxon>Massarineae</taxon>
        <taxon>Didymosphaeriaceae</taxon>
        <taxon>Karstenula</taxon>
    </lineage>
</organism>
<evidence type="ECO:0000313" key="2">
    <source>
        <dbReference type="EMBL" id="KAF2440046.1"/>
    </source>
</evidence>
<dbReference type="Proteomes" id="UP000799764">
    <property type="component" value="Unassembled WGS sequence"/>
</dbReference>
<protein>
    <submittedName>
        <fullName evidence="2">Uncharacterized protein</fullName>
    </submittedName>
</protein>
<dbReference type="EMBL" id="MU001508">
    <property type="protein sequence ID" value="KAF2440046.1"/>
    <property type="molecule type" value="Genomic_DNA"/>
</dbReference>
<evidence type="ECO:0000313" key="3">
    <source>
        <dbReference type="Proteomes" id="UP000799764"/>
    </source>
</evidence>
<comment type="caution">
    <text evidence="2">The sequence shown here is derived from an EMBL/GenBank/DDBJ whole genome shotgun (WGS) entry which is preliminary data.</text>
</comment>
<keyword evidence="3" id="KW-1185">Reference proteome</keyword>
<proteinExistence type="predicted"/>